<sequence>MVFVDLMSLIIVFLILEALKELIKYIKSKRPSLPQVMVA</sequence>
<reference evidence="1 2" key="1">
    <citation type="submission" date="2009-01" db="EMBL/GenBank/DDBJ databases">
        <authorList>
            <person name="Fulton L."/>
            <person name="Clifton S."/>
            <person name="Fulton B."/>
            <person name="Xu J."/>
            <person name="Minx P."/>
            <person name="Pepin K.H."/>
            <person name="Johnson M."/>
            <person name="Bhonagiri V."/>
            <person name="Nash W.E."/>
            <person name="Mardis E.R."/>
            <person name="Wilson R.K."/>
        </authorList>
    </citation>
    <scope>NUCLEOTIDE SEQUENCE [LARGE SCALE GENOMIC DNA]</scope>
    <source>
        <strain evidence="1 2">DSM 5476</strain>
    </source>
</reference>
<evidence type="ECO:0000313" key="2">
    <source>
        <dbReference type="Proteomes" id="UP000003340"/>
    </source>
</evidence>
<dbReference type="AlphaFoldDB" id="C0EB07"/>
<dbReference type="EMBL" id="ACEC01000038">
    <property type="protein sequence ID" value="EEG31347.1"/>
    <property type="molecule type" value="Genomic_DNA"/>
</dbReference>
<dbReference type="Proteomes" id="UP000003340">
    <property type="component" value="Unassembled WGS sequence"/>
</dbReference>
<accession>C0EB07</accession>
<keyword evidence="2" id="KW-1185">Reference proteome</keyword>
<proteinExistence type="predicted"/>
<organism evidence="1 2">
    <name type="scientific">[Clostridium] methylpentosum DSM 5476</name>
    <dbReference type="NCBI Taxonomy" id="537013"/>
    <lineage>
        <taxon>Bacteria</taxon>
        <taxon>Bacillati</taxon>
        <taxon>Bacillota</taxon>
        <taxon>Clostridia</taxon>
        <taxon>Eubacteriales</taxon>
        <taxon>Oscillospiraceae</taxon>
        <taxon>Oscillospiraceae incertae sedis</taxon>
    </lineage>
</organism>
<protein>
    <submittedName>
        <fullName evidence="1">Uncharacterized protein</fullName>
    </submittedName>
</protein>
<comment type="caution">
    <text evidence="1">The sequence shown here is derived from an EMBL/GenBank/DDBJ whole genome shotgun (WGS) entry which is preliminary data.</text>
</comment>
<dbReference type="STRING" id="537013.CLOSTMETH_01024"/>
<evidence type="ECO:0000313" key="1">
    <source>
        <dbReference type="EMBL" id="EEG31347.1"/>
    </source>
</evidence>
<name>C0EB07_9FIRM</name>
<reference evidence="1 2" key="2">
    <citation type="submission" date="2009-02" db="EMBL/GenBank/DDBJ databases">
        <title>Draft genome sequence of Clostridium methylpentosum (DSM 5476).</title>
        <authorList>
            <person name="Sudarsanam P."/>
            <person name="Ley R."/>
            <person name="Guruge J."/>
            <person name="Turnbaugh P.J."/>
            <person name="Mahowald M."/>
            <person name="Liep D."/>
            <person name="Gordon J."/>
        </authorList>
    </citation>
    <scope>NUCLEOTIDE SEQUENCE [LARGE SCALE GENOMIC DNA]</scope>
    <source>
        <strain evidence="1 2">DSM 5476</strain>
    </source>
</reference>
<dbReference type="HOGENOM" id="CLU_3307434_0_0_9"/>
<gene>
    <name evidence="1" type="ORF">CLOSTMETH_01024</name>
</gene>